<dbReference type="InterPro" id="IPR039498">
    <property type="entry name" value="NTP_transf_5"/>
</dbReference>
<dbReference type="AlphaFoldDB" id="A0AAJ5K036"/>
<dbReference type="EMBL" id="VBRC01000005">
    <property type="protein sequence ID" value="TLK27857.1"/>
    <property type="molecule type" value="Genomic_DNA"/>
</dbReference>
<dbReference type="NCBIfam" id="NF033537">
    <property type="entry name" value="lasso_biosyn_B2"/>
    <property type="match status" value="1"/>
</dbReference>
<reference evidence="2 3" key="1">
    <citation type="submission" date="2019-04" db="EMBL/GenBank/DDBJ databases">
        <title>Deinococcus metalilatus MA1002 mutant No.5.</title>
        <authorList>
            <person name="Park W."/>
            <person name="Park C."/>
        </authorList>
    </citation>
    <scope>NUCLEOTIDE SEQUENCE [LARGE SCALE GENOMIC DNA]</scope>
    <source>
        <strain evidence="2 3">MA1002-m5</strain>
    </source>
</reference>
<sequence>MRAPDPAVLVRALTTDPPQVGPADAAHLLAAGLAGEVRGRLPEGHPLRARLRPGHLALGARHALIRAELRPLLAAWARGGIPALLFKGFALAEFEYATPGERFYGDVDVLLPADPAAVTRAVHLALAQGWRSDGQHARPGRWTHESAHLYSPGGHTRLDVHRFVAAWAVGRQDRVLALTRAVWAGARLVDWEGVPVWRPDPRDAVVVNLALGRQWGGDLGSLKPADYPDMRRLIARHGLTAQTLEARARELGATHTWAAFRGVCDPLRGQFALEALATRPALQRAVWQDGLRPGAVLWQSRWKVLPRRLRWLPALLPDVLAARAAVRAGGDPRRHLAGWTLPRPVRLLPLDTLEDVLGGVSWLTRLLYPRQSRVGTCVPRAYATYRALRRLGHPAVFVSGVARSGPKVQGHAWIEDARGTLDAYGEPLSRERFPEVFRYPDG</sequence>
<gene>
    <name evidence="2" type="ORF">FCS05_08015</name>
</gene>
<evidence type="ECO:0000313" key="3">
    <source>
        <dbReference type="Proteomes" id="UP000308000"/>
    </source>
</evidence>
<organism evidence="2 3">
    <name type="scientific">Deinococcus metallilatus</name>
    <dbReference type="NCBI Taxonomy" id="1211322"/>
    <lineage>
        <taxon>Bacteria</taxon>
        <taxon>Thermotogati</taxon>
        <taxon>Deinococcota</taxon>
        <taxon>Deinococci</taxon>
        <taxon>Deinococcales</taxon>
        <taxon>Deinococcaceae</taxon>
        <taxon>Deinococcus</taxon>
    </lineage>
</organism>
<comment type="caution">
    <text evidence="2">The sequence shown here is derived from an EMBL/GenBank/DDBJ whole genome shotgun (WGS) entry which is preliminary data.</text>
</comment>
<dbReference type="Proteomes" id="UP000308000">
    <property type="component" value="Unassembled WGS sequence"/>
</dbReference>
<dbReference type="InterPro" id="IPR032708">
    <property type="entry name" value="McjB_C"/>
</dbReference>
<protein>
    <submittedName>
        <fullName evidence="2">Lasso peptide biosynthesis B2 protein</fullName>
    </submittedName>
</protein>
<feature type="domain" description="Microcin J25-processing protein McjB C-terminal" evidence="1">
    <location>
        <begin position="348"/>
        <end position="435"/>
    </location>
</feature>
<dbReference type="InterPro" id="IPR053521">
    <property type="entry name" value="McjB-like"/>
</dbReference>
<name>A0AAJ5K036_9DEIO</name>
<evidence type="ECO:0000259" key="1">
    <source>
        <dbReference type="Pfam" id="PF13471"/>
    </source>
</evidence>
<dbReference type="Pfam" id="PF13471">
    <property type="entry name" value="Transglut_core3"/>
    <property type="match status" value="1"/>
</dbReference>
<accession>A0AAJ5K036</accession>
<evidence type="ECO:0000313" key="2">
    <source>
        <dbReference type="EMBL" id="TLK27857.1"/>
    </source>
</evidence>
<dbReference type="Pfam" id="PF14907">
    <property type="entry name" value="NTP_transf_5"/>
    <property type="match status" value="1"/>
</dbReference>
<proteinExistence type="predicted"/>